<sequence>MASISAANADFCFDVFKELKVHHANENIFYSPLSIISALAMVYLGARGNTQSQMEKVLHFDNVTGVGDSTDSQCGTSEYIHNSFKDLLSDITMPNATYSLKMADRLYIEKTYPILQEYLQCAKKFYKAGLEEVNFKTATEEARQLINSWVEKETNGQIQDFLEPGSVDVDTVLVLVNAIYFKGIWKMAFKEEHTQEVPFNVTEQESRPVQMMCQNSTFRMAAVPAENMKILELPYASGELSMLVLLPDDISGLEQLENRISFEKLMEWTSPNVMQKKRVKVYLPRMKIEEKYNLTSVLMALGMTDLFSPLANLSGISSAESLKISEAVHEVYMEVNEEGTEMAGSAGVMADIKHSSESEEFRADHPFLFLIKHNPTNIILFFGNTGFTMGSISAASTEFCFDVFKELKVQHVNENIFYSPLSIISALSMVYLGARENTRAQIDKVVHFDKITGSGETIESQEYLQCVKELYKEGLATISFQTAADQAREFINSWVESQTNGMIKNILQPGSVDPQTQMVLVNAIYFKGMWEKAFKDEDTQAVPFRMTKEESKPVQMMYQIGSFKVAVMASEKMKILELPYASGELSMLVMLPDDVSGLEQLENAITFEKLMEWTNPDMMEERKMKVYLPRMKMEEKYNLTSVLMALELARHTINSPYPSCELQKPWRHSEQQCSSLHKTRFRTMEALHEANTRFALDFFKHECQNDGDENILFSPLSISSALATVYLGAKGNTADQMAKVLHFNKAEGVRNVTTTIKMQVYSRTEEHLSNRRACFQKTEIGKSDNIHTGFKTLNFEINQPTKNYLLKSVNLLYGENSLPFSKEYLRFAKKYYNAEPQSVDFVGAADEIRREINARVEHQTEGKIQNLMPPGSVDSLTRLVLINALYFKGNWATKFEAAATRQRPFRINTHTTKPVPMMYLSDKFNWTYVESVQTDVLELPYDNNDLSMFILLPSDITGLQKLERELTFENLSAWTSPELMEKIKMEVYLPRFTLEEKYDLKSTLSRMGIQDAFTEGQADFTGMSKSGDLFLSQVYHQCYLEVNEEGTEAAAASSAALASRSLGATVIFVADHPFFFFIRHNKTKSILFLGRFSSP</sequence>
<dbReference type="InterPro" id="IPR036186">
    <property type="entry name" value="Serpin_sf"/>
</dbReference>
<dbReference type="SUPFAM" id="SSF56574">
    <property type="entry name" value="Serpins"/>
    <property type="match status" value="3"/>
</dbReference>
<dbReference type="FunFam" id="2.30.39.10:FF:000001">
    <property type="entry name" value="Serpin family B member 2"/>
    <property type="match status" value="3"/>
</dbReference>
<dbReference type="EMBL" id="BAAFJT010000002">
    <property type="protein sequence ID" value="GAB0183698.1"/>
    <property type="molecule type" value="Genomic_DNA"/>
</dbReference>
<evidence type="ECO:0000313" key="4">
    <source>
        <dbReference type="Proteomes" id="UP001623348"/>
    </source>
</evidence>
<dbReference type="PANTHER" id="PTHR11461:SF61">
    <property type="entry name" value="PLASMINOGEN ACTIVATOR INHIBITOR 2"/>
    <property type="match status" value="1"/>
</dbReference>
<comment type="similarity">
    <text evidence="1">Belongs to the serpin family. Ov-serpin subfamily.</text>
</comment>
<dbReference type="Pfam" id="PF00079">
    <property type="entry name" value="Serpin"/>
    <property type="match status" value="4"/>
</dbReference>
<keyword evidence="4" id="KW-1185">Reference proteome</keyword>
<dbReference type="PROSITE" id="PS00284">
    <property type="entry name" value="SERPIN"/>
    <property type="match status" value="2"/>
</dbReference>
<dbReference type="AlphaFoldDB" id="A0ABC9WEM9"/>
<dbReference type="Gene3D" id="2.30.39.10">
    <property type="entry name" value="Alpha-1-antitrypsin, domain 1"/>
    <property type="match status" value="3"/>
</dbReference>
<dbReference type="PANTHER" id="PTHR11461">
    <property type="entry name" value="SERINE PROTEASE INHIBITOR, SERPIN"/>
    <property type="match status" value="1"/>
</dbReference>
<feature type="domain" description="Serpin" evidence="2">
    <location>
        <begin position="696"/>
        <end position="1095"/>
    </location>
</feature>
<accession>A0ABC9WEM9</accession>
<dbReference type="Gene3D" id="3.30.497.10">
    <property type="entry name" value="Antithrombin, subunit I, domain 2"/>
    <property type="match status" value="4"/>
</dbReference>
<evidence type="ECO:0000259" key="2">
    <source>
        <dbReference type="SMART" id="SM00093"/>
    </source>
</evidence>
<evidence type="ECO:0000256" key="1">
    <source>
        <dbReference type="ARBA" id="ARBA00006426"/>
    </source>
</evidence>
<reference evidence="3 4" key="1">
    <citation type="submission" date="2024-06" db="EMBL/GenBank/DDBJ databases">
        <title>The draft genome of Grus japonensis, version 3.</title>
        <authorList>
            <person name="Nabeshima K."/>
            <person name="Suzuki S."/>
            <person name="Onuma M."/>
        </authorList>
    </citation>
    <scope>NUCLEOTIDE SEQUENCE [LARGE SCALE GENOMIC DNA]</scope>
    <source>
        <strain evidence="3 4">451A</strain>
    </source>
</reference>
<proteinExistence type="inferred from homology"/>
<dbReference type="InterPro" id="IPR023796">
    <property type="entry name" value="Serpin_dom"/>
</dbReference>
<dbReference type="InterPro" id="IPR042178">
    <property type="entry name" value="Serpin_sf_1"/>
</dbReference>
<dbReference type="InterPro" id="IPR042185">
    <property type="entry name" value="Serpin_sf_2"/>
</dbReference>
<feature type="domain" description="Serpin" evidence="2">
    <location>
        <begin position="13"/>
        <end position="385"/>
    </location>
</feature>
<dbReference type="Proteomes" id="UP001623348">
    <property type="component" value="Unassembled WGS sequence"/>
</dbReference>
<dbReference type="FunFam" id="3.30.497.10:FF:000002">
    <property type="entry name" value="Serpin family B member 6"/>
    <property type="match status" value="1"/>
</dbReference>
<feature type="domain" description="Serpin" evidence="2">
    <location>
        <begin position="401"/>
        <end position="686"/>
    </location>
</feature>
<dbReference type="SMART" id="SM00093">
    <property type="entry name" value="SERPIN"/>
    <property type="match status" value="3"/>
</dbReference>
<gene>
    <name evidence="3" type="ORF">GRJ2_000835100</name>
</gene>
<comment type="caution">
    <text evidence="3">The sequence shown here is derived from an EMBL/GenBank/DDBJ whole genome shotgun (WGS) entry which is preliminary data.</text>
</comment>
<dbReference type="InterPro" id="IPR023795">
    <property type="entry name" value="Serpin_CS"/>
</dbReference>
<name>A0ABC9WEM9_GRUJA</name>
<dbReference type="InterPro" id="IPR000215">
    <property type="entry name" value="Serpin_fam"/>
</dbReference>
<organism evidence="3 4">
    <name type="scientific">Grus japonensis</name>
    <name type="common">Japanese crane</name>
    <name type="synonym">Red-crowned crane</name>
    <dbReference type="NCBI Taxonomy" id="30415"/>
    <lineage>
        <taxon>Eukaryota</taxon>
        <taxon>Metazoa</taxon>
        <taxon>Chordata</taxon>
        <taxon>Craniata</taxon>
        <taxon>Vertebrata</taxon>
        <taxon>Euteleostomi</taxon>
        <taxon>Archelosauria</taxon>
        <taxon>Archosauria</taxon>
        <taxon>Dinosauria</taxon>
        <taxon>Saurischia</taxon>
        <taxon>Theropoda</taxon>
        <taxon>Coelurosauria</taxon>
        <taxon>Aves</taxon>
        <taxon>Neognathae</taxon>
        <taxon>Neoaves</taxon>
        <taxon>Gruiformes</taxon>
        <taxon>Gruidae</taxon>
        <taxon>Grus</taxon>
    </lineage>
</organism>
<protein>
    <submittedName>
        <fullName evidence="3">Serpin B10-like</fullName>
    </submittedName>
</protein>
<evidence type="ECO:0000313" key="3">
    <source>
        <dbReference type="EMBL" id="GAB0183698.1"/>
    </source>
</evidence>
<dbReference type="CDD" id="cd19956">
    <property type="entry name" value="serpinB"/>
    <property type="match status" value="1"/>
</dbReference>